<organism evidence="2 3">
    <name type="scientific">Ustilago hordei</name>
    <name type="common">Barley covered smut fungus</name>
    <dbReference type="NCBI Taxonomy" id="120017"/>
    <lineage>
        <taxon>Eukaryota</taxon>
        <taxon>Fungi</taxon>
        <taxon>Dikarya</taxon>
        <taxon>Basidiomycota</taxon>
        <taxon>Ustilaginomycotina</taxon>
        <taxon>Ustilaginomycetes</taxon>
        <taxon>Ustilaginales</taxon>
        <taxon>Ustilaginaceae</taxon>
        <taxon>Ustilago</taxon>
    </lineage>
</organism>
<reference evidence="2 3" key="1">
    <citation type="journal article" date="2012" name="Plant Cell">
        <title>Genome comparison of barley and maize smut fungi reveals targeted loss of RNA silencing components and species-specific presence of transposable elements.</title>
        <authorList>
            <person name="Laurie J.D."/>
            <person name="Ali S."/>
            <person name="Linning R."/>
            <person name="Mannhaupt G."/>
            <person name="Wong P."/>
            <person name="Gueldener U."/>
            <person name="Muensterkoetter M."/>
            <person name="Moore R."/>
            <person name="Kahmann R."/>
            <person name="Bakkeren G."/>
            <person name="Schirawski J."/>
        </authorList>
    </citation>
    <scope>NUCLEOTIDE SEQUENCE [LARGE SCALE GENOMIC DNA]</scope>
    <source>
        <strain evidence="3">Uh4875-4</strain>
    </source>
</reference>
<evidence type="ECO:0000313" key="3">
    <source>
        <dbReference type="Proteomes" id="UP000006174"/>
    </source>
</evidence>
<protein>
    <recommendedName>
        <fullName evidence="4">GAG-pre-integrase domain-containing protein</fullName>
    </recommendedName>
</protein>
<gene>
    <name evidence="2" type="ORF">UHOR_14721</name>
</gene>
<evidence type="ECO:0000256" key="1">
    <source>
        <dbReference type="SAM" id="MobiDB-lite"/>
    </source>
</evidence>
<proteinExistence type="predicted"/>
<feature type="region of interest" description="Disordered" evidence="1">
    <location>
        <begin position="107"/>
        <end position="126"/>
    </location>
</feature>
<evidence type="ECO:0008006" key="4">
    <source>
        <dbReference type="Google" id="ProtNLM"/>
    </source>
</evidence>
<dbReference type="AlphaFoldDB" id="I2FVP0"/>
<name>I2FVP0_USTHO</name>
<feature type="compositionally biased region" description="Basic and acidic residues" evidence="1">
    <location>
        <begin position="111"/>
        <end position="126"/>
    </location>
</feature>
<dbReference type="HOGENOM" id="CLU_1705568_0_0_1"/>
<dbReference type="EMBL" id="CAGI01000160">
    <property type="protein sequence ID" value="CCF50983.1"/>
    <property type="molecule type" value="Genomic_DNA"/>
</dbReference>
<accession>I2FVP0</accession>
<dbReference type="Proteomes" id="UP000006174">
    <property type="component" value="Unassembled WGS sequence"/>
</dbReference>
<evidence type="ECO:0000313" key="2">
    <source>
        <dbReference type="EMBL" id="CCF50983.1"/>
    </source>
</evidence>
<comment type="caution">
    <text evidence="2">The sequence shown here is derived from an EMBL/GenBank/DDBJ whole genome shotgun (WGS) entry which is preliminary data.</text>
</comment>
<sequence length="154" mass="17458">MTTSTPLFDSVDEEFEHIKNEPKNSKQWLWHECLRHPGQDKSKAIIDKLNGKHIVELDLDTALTCSVKRATRPLDLIHINLIIDSSHVTEYMCTLVLVDDHSKIQQQAKQTGEKNEQEPWGKDADTLDAKETAKEILAICDLSGSIQDEPHSKC</sequence>
<keyword evidence="3" id="KW-1185">Reference proteome</keyword>